<gene>
    <name evidence="1" type="ORF">NCTC11645_02007</name>
</gene>
<reference evidence="1 2" key="1">
    <citation type="submission" date="2018-06" db="EMBL/GenBank/DDBJ databases">
        <authorList>
            <consortium name="Pathogen Informatics"/>
            <person name="Doyle S."/>
        </authorList>
    </citation>
    <scope>NUCLEOTIDE SEQUENCE [LARGE SCALE GENOMIC DNA]</scope>
    <source>
        <strain evidence="1 2">NCTC11645</strain>
    </source>
</reference>
<sequence length="352" mass="40098">MLKKKNKGFEMEEHLRNFFLQSGYFVVRGVPFNYEGFDVTDIDLWIYSRESSVSRNISIVDIKNKKTPQAIERIFWAKGLGHAVKANNVIVATTDKRDEVKRFGRELEVLVLDGTFLSKLSKSERVLSRRFSDEEFFAAIDQYSLGKLDGDWKGQILRCKALLAGGINFDSCNQWLEVSRFFSDQIMTKPSQKDVALRCFYYALSLFIIGVDFILRELSFLDHDERVEKLVEGFTYGAKGKVGVERMLNLSLSLVEQFAQEGKSISSQVRTKVRSDFDSLPTQILGEYFASSEVGKSLFVTAKELESLSMSRDFKNHLESSLEVRGLIGCLLDFWLISRKEFSLSVSGGFSS</sequence>
<organism evidence="1 2">
    <name type="scientific">Grimontia hollisae</name>
    <name type="common">Vibrio hollisae</name>
    <dbReference type="NCBI Taxonomy" id="673"/>
    <lineage>
        <taxon>Bacteria</taxon>
        <taxon>Pseudomonadati</taxon>
        <taxon>Pseudomonadota</taxon>
        <taxon>Gammaproteobacteria</taxon>
        <taxon>Vibrionales</taxon>
        <taxon>Vibrionaceae</taxon>
        <taxon>Grimontia</taxon>
    </lineage>
</organism>
<proteinExistence type="predicted"/>
<evidence type="ECO:0000313" key="1">
    <source>
        <dbReference type="EMBL" id="STO57615.1"/>
    </source>
</evidence>
<accession>A0A377HPI6</accession>
<dbReference type="Proteomes" id="UP000254512">
    <property type="component" value="Unassembled WGS sequence"/>
</dbReference>
<dbReference type="EMBL" id="UGHD01000002">
    <property type="protein sequence ID" value="STO57615.1"/>
    <property type="molecule type" value="Genomic_DNA"/>
</dbReference>
<dbReference type="AlphaFoldDB" id="A0A377HPI6"/>
<dbReference type="SUPFAM" id="SSF52980">
    <property type="entry name" value="Restriction endonuclease-like"/>
    <property type="match status" value="1"/>
</dbReference>
<dbReference type="InterPro" id="IPR011335">
    <property type="entry name" value="Restrct_endonuc-II-like"/>
</dbReference>
<evidence type="ECO:0000313" key="2">
    <source>
        <dbReference type="Proteomes" id="UP000254512"/>
    </source>
</evidence>
<protein>
    <submittedName>
        <fullName evidence="1">Uncharacterized protein</fullName>
    </submittedName>
</protein>
<dbReference type="RefSeq" id="WP_115659823.1">
    <property type="nucleotide sequence ID" value="NZ_UGHD01000002.1"/>
</dbReference>
<name>A0A377HPI6_GRIHO</name>